<protein>
    <submittedName>
        <fullName evidence="2">TIR domain-containing protein</fullName>
    </submittedName>
</protein>
<dbReference type="Pfam" id="PF13676">
    <property type="entry name" value="TIR_2"/>
    <property type="match status" value="1"/>
</dbReference>
<dbReference type="STRING" id="91360.SAMN05660330_04227"/>
<dbReference type="OrthoDB" id="4774809at2"/>
<dbReference type="Proteomes" id="UP000199073">
    <property type="component" value="Unassembled WGS sequence"/>
</dbReference>
<dbReference type="SUPFAM" id="SSF52200">
    <property type="entry name" value="Toll/Interleukin receptor TIR domain"/>
    <property type="match status" value="1"/>
</dbReference>
<reference evidence="2 3" key="1">
    <citation type="submission" date="2016-10" db="EMBL/GenBank/DDBJ databases">
        <authorList>
            <person name="de Groot N.N."/>
        </authorList>
    </citation>
    <scope>NUCLEOTIDE SEQUENCE [LARGE SCALE GENOMIC DNA]</scope>
    <source>
        <strain evidence="2 3">DSM 12130</strain>
    </source>
</reference>
<gene>
    <name evidence="2" type="ORF">SAMN05660330_04227</name>
</gene>
<keyword evidence="3" id="KW-1185">Reference proteome</keyword>
<dbReference type="AlphaFoldDB" id="A0A1H0VTD4"/>
<sequence>MKPSIFLSHNIEDKEFVRRLATDLDCHGVRVWLDEAELKIGDSLIEKIREGIDNVDFVAVIISENSIKSKWVQKEIDVAMTLEISGKEIKVLPLMLERCELPGFLLGKLYADFTDESKYLSSFEQLTNSMNIVFNKSALVGKTESSNLGQAIDKASDQLLFFYPKPFHRPFQYIGMRVEDAAKEVGATPNKVGNIIIDTDEIHMCLEAEGSFVNYIDVDIKKTSLCMQNKEFDSEPILGCLSINPSELDLVTKKTHYHHYMDHKRKLKISVSCLYDGGPLSVGFSAKYYNMK</sequence>
<dbReference type="InterPro" id="IPR000157">
    <property type="entry name" value="TIR_dom"/>
</dbReference>
<dbReference type="InterPro" id="IPR035897">
    <property type="entry name" value="Toll_tir_struct_dom_sf"/>
</dbReference>
<accession>A0A1H0VTD4</accession>
<dbReference type="Gene3D" id="3.40.50.10140">
    <property type="entry name" value="Toll/interleukin-1 receptor homology (TIR) domain"/>
    <property type="match status" value="1"/>
</dbReference>
<dbReference type="EMBL" id="FNJI01000064">
    <property type="protein sequence ID" value="SDP81720.1"/>
    <property type="molecule type" value="Genomic_DNA"/>
</dbReference>
<dbReference type="PROSITE" id="PS50104">
    <property type="entry name" value="TIR"/>
    <property type="match status" value="1"/>
</dbReference>
<evidence type="ECO:0000259" key="1">
    <source>
        <dbReference type="PROSITE" id="PS50104"/>
    </source>
</evidence>
<dbReference type="GO" id="GO:0007165">
    <property type="term" value="P:signal transduction"/>
    <property type="evidence" value="ECO:0007669"/>
    <property type="project" value="InterPro"/>
</dbReference>
<evidence type="ECO:0000313" key="2">
    <source>
        <dbReference type="EMBL" id="SDP81720.1"/>
    </source>
</evidence>
<dbReference type="SMART" id="SM00255">
    <property type="entry name" value="TIR"/>
    <property type="match status" value="1"/>
</dbReference>
<name>A0A1H0VTD4_9BACT</name>
<feature type="domain" description="TIR" evidence="1">
    <location>
        <begin position="1"/>
        <end position="137"/>
    </location>
</feature>
<organism evidence="2 3">
    <name type="scientific">Desulforhopalus singaporensis</name>
    <dbReference type="NCBI Taxonomy" id="91360"/>
    <lineage>
        <taxon>Bacteria</taxon>
        <taxon>Pseudomonadati</taxon>
        <taxon>Thermodesulfobacteriota</taxon>
        <taxon>Desulfobulbia</taxon>
        <taxon>Desulfobulbales</taxon>
        <taxon>Desulfocapsaceae</taxon>
        <taxon>Desulforhopalus</taxon>
    </lineage>
</organism>
<proteinExistence type="predicted"/>
<evidence type="ECO:0000313" key="3">
    <source>
        <dbReference type="Proteomes" id="UP000199073"/>
    </source>
</evidence>
<dbReference type="RefSeq" id="WP_092226099.1">
    <property type="nucleotide sequence ID" value="NZ_FNJI01000064.1"/>
</dbReference>